<keyword evidence="1" id="KW-0472">Membrane</keyword>
<feature type="transmembrane region" description="Helical" evidence="1">
    <location>
        <begin position="24"/>
        <end position="46"/>
    </location>
</feature>
<proteinExistence type="predicted"/>
<dbReference type="AlphaFoldDB" id="Q9EUM4"/>
<name>Q9EUM4_CORGT</name>
<reference evidence="2" key="1">
    <citation type="journal article" date="2003" name="J. Biotechnol.">
        <title>Plasmids in Corynebacterium glutamicum and their molecular classification by comparative genomics.</title>
        <authorList>
            <person name="Tauch A."/>
            <person name="Puhler A."/>
            <person name="Kalinowski J."/>
            <person name="Thierbach G."/>
        </authorList>
    </citation>
    <scope>NUCLEOTIDE SEQUENCE</scope>
    <source>
        <strain evidence="2">ATCC 31830</strain>
    </source>
</reference>
<gene>
    <name evidence="2" type="primary">ycg4J</name>
</gene>
<organism evidence="2">
    <name type="scientific">Corynebacterium glutamicum</name>
    <name type="common">Brevibacterium saccharolyticum</name>
    <dbReference type="NCBI Taxonomy" id="1718"/>
    <lineage>
        <taxon>Bacteria</taxon>
        <taxon>Bacillati</taxon>
        <taxon>Actinomycetota</taxon>
        <taxon>Actinomycetes</taxon>
        <taxon>Mycobacteriales</taxon>
        <taxon>Corynebacteriaceae</taxon>
        <taxon>Corynebacterium</taxon>
    </lineage>
</organism>
<feature type="transmembrane region" description="Helical" evidence="1">
    <location>
        <begin position="66"/>
        <end position="87"/>
    </location>
</feature>
<geneLocation type="plasmid" evidence="2">
    <name>pCG4</name>
</geneLocation>
<sequence length="98" mass="10762">MKNENSADDNARGRKNVFASVPRALLLATVIITLFGLFTIVAPLVLSDQSYGVTWEQLREEGRDIRMLQITAACAVIVLIALIVSFIRKLSGKASPHH</sequence>
<accession>Q9EUM4</accession>
<keyword evidence="1" id="KW-1133">Transmembrane helix</keyword>
<dbReference type="EMBL" id="AF164956">
    <property type="protein sequence ID" value="AAG00292.1"/>
    <property type="molecule type" value="Genomic_DNA"/>
</dbReference>
<evidence type="ECO:0000256" key="1">
    <source>
        <dbReference type="SAM" id="Phobius"/>
    </source>
</evidence>
<keyword evidence="2" id="KW-0614">Plasmid</keyword>
<evidence type="ECO:0000313" key="2">
    <source>
        <dbReference type="EMBL" id="AAG00292.1"/>
    </source>
</evidence>
<keyword evidence="1" id="KW-0812">Transmembrane</keyword>
<protein>
    <submittedName>
        <fullName evidence="2">Ycg4J</fullName>
    </submittedName>
</protein>